<reference evidence="1" key="1">
    <citation type="submission" date="2020-10" db="EMBL/GenBank/DDBJ databases">
        <authorList>
            <person name="Castelo-Branco R."/>
            <person name="Eusebio N."/>
            <person name="Adriana R."/>
            <person name="Vieira A."/>
            <person name="Brugerolle De Fraissinette N."/>
            <person name="Rezende De Castro R."/>
            <person name="Schneider M.P."/>
            <person name="Vasconcelos V."/>
            <person name="Leao P.N."/>
        </authorList>
    </citation>
    <scope>NUCLEOTIDE SEQUENCE</scope>
    <source>
        <strain evidence="1">LEGE 12446</strain>
    </source>
</reference>
<comment type="caution">
    <text evidence="1">The sequence shown here is derived from an EMBL/GenBank/DDBJ whole genome shotgun (WGS) entry which is preliminary data.</text>
</comment>
<gene>
    <name evidence="1" type="ORF">IQ276_32250</name>
</gene>
<organism evidence="1 2">
    <name type="scientific">Desmonostoc muscorum LEGE 12446</name>
    <dbReference type="NCBI Taxonomy" id="1828758"/>
    <lineage>
        <taxon>Bacteria</taxon>
        <taxon>Bacillati</taxon>
        <taxon>Cyanobacteriota</taxon>
        <taxon>Cyanophyceae</taxon>
        <taxon>Nostocales</taxon>
        <taxon>Nostocaceae</taxon>
        <taxon>Desmonostoc</taxon>
    </lineage>
</organism>
<proteinExistence type="predicted"/>
<name>A0A8J6ZV71_DESMC</name>
<dbReference type="EMBL" id="JADEXS010000730">
    <property type="protein sequence ID" value="MBE9026919.1"/>
    <property type="molecule type" value="Genomic_DNA"/>
</dbReference>
<dbReference type="Proteomes" id="UP000622533">
    <property type="component" value="Unassembled WGS sequence"/>
</dbReference>
<evidence type="ECO:0000313" key="2">
    <source>
        <dbReference type="Proteomes" id="UP000622533"/>
    </source>
</evidence>
<evidence type="ECO:0000313" key="1">
    <source>
        <dbReference type="EMBL" id="MBE9026919.1"/>
    </source>
</evidence>
<dbReference type="AlphaFoldDB" id="A0A8J6ZV71"/>
<keyword evidence="2" id="KW-1185">Reference proteome</keyword>
<accession>A0A8J6ZV71</accession>
<sequence length="84" mass="9430">MDKLGSSVLSQELLVVSYWSLTIKESVDRKSINLQINDITHISAYYFLKRTSFVQINLDILPGDNARGLWAANSDRSLGLSKIT</sequence>
<protein>
    <submittedName>
        <fullName evidence="1">Uncharacterized protein</fullName>
    </submittedName>
</protein>